<accession>A0ABP6LSI5</accession>
<dbReference type="SUPFAM" id="SSF88713">
    <property type="entry name" value="Glycoside hydrolase/deacetylase"/>
    <property type="match status" value="1"/>
</dbReference>
<keyword evidence="7" id="KW-1185">Reference proteome</keyword>
<feature type="region of interest" description="Disordered" evidence="3">
    <location>
        <begin position="27"/>
        <end position="51"/>
    </location>
</feature>
<dbReference type="CDD" id="cd10917">
    <property type="entry name" value="CE4_NodB_like_6s_7s"/>
    <property type="match status" value="1"/>
</dbReference>
<protein>
    <recommendedName>
        <fullName evidence="5">NodB homology domain-containing protein</fullName>
    </recommendedName>
</protein>
<feature type="compositionally biased region" description="Gly residues" evidence="3">
    <location>
        <begin position="31"/>
        <end position="41"/>
    </location>
</feature>
<dbReference type="InterPro" id="IPR002509">
    <property type="entry name" value="NODB_dom"/>
</dbReference>
<evidence type="ECO:0000256" key="2">
    <source>
        <dbReference type="ARBA" id="ARBA00022801"/>
    </source>
</evidence>
<dbReference type="Gene3D" id="3.20.20.370">
    <property type="entry name" value="Glycoside hydrolase/deacetylase"/>
    <property type="match status" value="1"/>
</dbReference>
<evidence type="ECO:0000256" key="3">
    <source>
        <dbReference type="SAM" id="MobiDB-lite"/>
    </source>
</evidence>
<dbReference type="PROSITE" id="PS51677">
    <property type="entry name" value="NODB"/>
    <property type="match status" value="1"/>
</dbReference>
<dbReference type="EMBL" id="BAAAVT010000006">
    <property type="protein sequence ID" value="GAA3058920.1"/>
    <property type="molecule type" value="Genomic_DNA"/>
</dbReference>
<proteinExistence type="predicted"/>
<comment type="caution">
    <text evidence="6">The sequence shown here is derived from an EMBL/GenBank/DDBJ whole genome shotgun (WGS) entry which is preliminary data.</text>
</comment>
<dbReference type="PANTHER" id="PTHR10587:SF133">
    <property type="entry name" value="CHITIN DEACETYLASE 1-RELATED"/>
    <property type="match status" value="1"/>
</dbReference>
<feature type="domain" description="NodB homology" evidence="5">
    <location>
        <begin position="61"/>
        <end position="245"/>
    </location>
</feature>
<dbReference type="Proteomes" id="UP001500236">
    <property type="component" value="Unassembled WGS sequence"/>
</dbReference>
<evidence type="ECO:0000259" key="5">
    <source>
        <dbReference type="PROSITE" id="PS51677"/>
    </source>
</evidence>
<feature type="signal peptide" evidence="4">
    <location>
        <begin position="1"/>
        <end position="28"/>
    </location>
</feature>
<evidence type="ECO:0000256" key="1">
    <source>
        <dbReference type="ARBA" id="ARBA00022723"/>
    </source>
</evidence>
<dbReference type="PANTHER" id="PTHR10587">
    <property type="entry name" value="GLYCOSYL TRANSFERASE-RELATED"/>
    <property type="match status" value="1"/>
</dbReference>
<keyword evidence="1" id="KW-0479">Metal-binding</keyword>
<keyword evidence="2" id="KW-0378">Hydrolase</keyword>
<name>A0ABP6LSI5_9MICC</name>
<evidence type="ECO:0000313" key="6">
    <source>
        <dbReference type="EMBL" id="GAA3058920.1"/>
    </source>
</evidence>
<evidence type="ECO:0000256" key="4">
    <source>
        <dbReference type="SAM" id="SignalP"/>
    </source>
</evidence>
<dbReference type="RefSeq" id="WP_344744041.1">
    <property type="nucleotide sequence ID" value="NZ_BAAAVT010000006.1"/>
</dbReference>
<sequence length="269" mass="28284">MVRFARTALTAALTGGMMLAALGPGAQAAPGGSGGAGGSTPTGGHPDPVPEPVRQAQGEGDVVALTVDDGPNPGETDALLDLLAERDIRAVFCVIGQNITAPGGAELLRRIVDDGHVLCNHTTSYADMAGWESEEIRQDLTETLEIIRDALDDPQAPVPFFRAPNGSWGQTPEVAVELGMQPLAVVNTIADWETQDEQILTENLREAIVPGELVLVHDGGGDRWGTISAVETVVTEKLADGWEFTLPVGIDTGDDGDQPTAVQRWVVRP</sequence>
<feature type="chain" id="PRO_5045195262" description="NodB homology domain-containing protein" evidence="4">
    <location>
        <begin position="29"/>
        <end position="269"/>
    </location>
</feature>
<reference evidence="7" key="1">
    <citation type="journal article" date="2019" name="Int. J. Syst. Evol. Microbiol.">
        <title>The Global Catalogue of Microorganisms (GCM) 10K type strain sequencing project: providing services to taxonomists for standard genome sequencing and annotation.</title>
        <authorList>
            <consortium name="The Broad Institute Genomics Platform"/>
            <consortium name="The Broad Institute Genome Sequencing Center for Infectious Disease"/>
            <person name="Wu L."/>
            <person name="Ma J."/>
        </authorList>
    </citation>
    <scope>NUCLEOTIDE SEQUENCE [LARGE SCALE GENOMIC DNA]</scope>
    <source>
        <strain evidence="7">JCM 14309</strain>
    </source>
</reference>
<organism evidence="6 7">
    <name type="scientific">Nesterenkonia aethiopica</name>
    <dbReference type="NCBI Taxonomy" id="269144"/>
    <lineage>
        <taxon>Bacteria</taxon>
        <taxon>Bacillati</taxon>
        <taxon>Actinomycetota</taxon>
        <taxon>Actinomycetes</taxon>
        <taxon>Micrococcales</taxon>
        <taxon>Micrococcaceae</taxon>
        <taxon>Nesterenkonia</taxon>
    </lineage>
</organism>
<dbReference type="Pfam" id="PF01522">
    <property type="entry name" value="Polysacc_deac_1"/>
    <property type="match status" value="1"/>
</dbReference>
<keyword evidence="4" id="KW-0732">Signal</keyword>
<gene>
    <name evidence="6" type="ORF">GCM10010529_10780</name>
</gene>
<dbReference type="InterPro" id="IPR050248">
    <property type="entry name" value="Polysacc_deacetylase_ArnD"/>
</dbReference>
<dbReference type="InterPro" id="IPR011330">
    <property type="entry name" value="Glyco_hydro/deAcase_b/a-brl"/>
</dbReference>
<evidence type="ECO:0000313" key="7">
    <source>
        <dbReference type="Proteomes" id="UP001500236"/>
    </source>
</evidence>